<sequence length="25" mass="2737">MVSAITLPVPSSLKRYSTTRSISEI</sequence>
<dbReference type="EMBL" id="AAXW01000002">
    <property type="protein sequence ID" value="EAZ93299.1"/>
    <property type="molecule type" value="Genomic_DNA"/>
</dbReference>
<proteinExistence type="predicted"/>
<gene>
    <name evidence="1" type="ORF">CY0110_15927</name>
</gene>
<evidence type="ECO:0000313" key="1">
    <source>
        <dbReference type="EMBL" id="EAZ93299.1"/>
    </source>
</evidence>
<evidence type="ECO:0000313" key="2">
    <source>
        <dbReference type="Proteomes" id="UP000003781"/>
    </source>
</evidence>
<protein>
    <submittedName>
        <fullName evidence="1">Uncharacterized protein</fullName>
    </submittedName>
</protein>
<accession>A3IHL7</accession>
<comment type="caution">
    <text evidence="1">The sequence shown here is derived from an EMBL/GenBank/DDBJ whole genome shotgun (WGS) entry which is preliminary data.</text>
</comment>
<keyword evidence="2" id="KW-1185">Reference proteome</keyword>
<reference evidence="1 2" key="1">
    <citation type="submission" date="2007-03" db="EMBL/GenBank/DDBJ databases">
        <authorList>
            <person name="Stal L."/>
            <person name="Ferriera S."/>
            <person name="Johnson J."/>
            <person name="Kravitz S."/>
            <person name="Beeson K."/>
            <person name="Sutton G."/>
            <person name="Rogers Y.-H."/>
            <person name="Friedman R."/>
            <person name="Frazier M."/>
            <person name="Venter J.C."/>
        </authorList>
    </citation>
    <scope>NUCLEOTIDE SEQUENCE [LARGE SCALE GENOMIC DNA]</scope>
    <source>
        <strain evidence="1 2">CCY0110</strain>
    </source>
</reference>
<organism evidence="1 2">
    <name type="scientific">Crocosphaera chwakensis CCY0110</name>
    <dbReference type="NCBI Taxonomy" id="391612"/>
    <lineage>
        <taxon>Bacteria</taxon>
        <taxon>Bacillati</taxon>
        <taxon>Cyanobacteriota</taxon>
        <taxon>Cyanophyceae</taxon>
        <taxon>Oscillatoriophycideae</taxon>
        <taxon>Chroococcales</taxon>
        <taxon>Aphanothecaceae</taxon>
        <taxon>Crocosphaera</taxon>
        <taxon>Crocosphaera chwakensis</taxon>
    </lineage>
</organism>
<dbReference type="Proteomes" id="UP000003781">
    <property type="component" value="Unassembled WGS sequence"/>
</dbReference>
<dbReference type="AlphaFoldDB" id="A3IHL7"/>
<name>A3IHL7_9CHRO</name>